<reference evidence="1 2" key="1">
    <citation type="submission" date="2016-11" db="EMBL/GenBank/DDBJ databases">
        <title>The macronuclear genome of Stentor coeruleus: a giant cell with tiny introns.</title>
        <authorList>
            <person name="Slabodnick M."/>
            <person name="Ruby J.G."/>
            <person name="Reiff S.B."/>
            <person name="Swart E.C."/>
            <person name="Gosai S."/>
            <person name="Prabakaran S."/>
            <person name="Witkowska E."/>
            <person name="Larue G.E."/>
            <person name="Fisher S."/>
            <person name="Freeman R.M."/>
            <person name="Gunawardena J."/>
            <person name="Chu W."/>
            <person name="Stover N.A."/>
            <person name="Gregory B.D."/>
            <person name="Nowacki M."/>
            <person name="Derisi J."/>
            <person name="Roy S.W."/>
            <person name="Marshall W.F."/>
            <person name="Sood P."/>
        </authorList>
    </citation>
    <scope>NUCLEOTIDE SEQUENCE [LARGE SCALE GENOMIC DNA]</scope>
    <source>
        <strain evidence="1">WM001</strain>
    </source>
</reference>
<proteinExistence type="predicted"/>
<evidence type="ECO:0000313" key="2">
    <source>
        <dbReference type="Proteomes" id="UP000187209"/>
    </source>
</evidence>
<accession>A0A1R2CSU7</accession>
<comment type="caution">
    <text evidence="1">The sequence shown here is derived from an EMBL/GenBank/DDBJ whole genome shotgun (WGS) entry which is preliminary data.</text>
</comment>
<evidence type="ECO:0000313" key="1">
    <source>
        <dbReference type="EMBL" id="OMJ92082.1"/>
    </source>
</evidence>
<gene>
    <name evidence="1" type="ORF">SteCoe_5289</name>
</gene>
<protein>
    <submittedName>
        <fullName evidence="1">Uncharacterized protein</fullName>
    </submittedName>
</protein>
<dbReference type="Proteomes" id="UP000187209">
    <property type="component" value="Unassembled WGS sequence"/>
</dbReference>
<dbReference type="AlphaFoldDB" id="A0A1R2CSU7"/>
<name>A0A1R2CSU7_9CILI</name>
<organism evidence="1 2">
    <name type="scientific">Stentor coeruleus</name>
    <dbReference type="NCBI Taxonomy" id="5963"/>
    <lineage>
        <taxon>Eukaryota</taxon>
        <taxon>Sar</taxon>
        <taxon>Alveolata</taxon>
        <taxon>Ciliophora</taxon>
        <taxon>Postciliodesmatophora</taxon>
        <taxon>Heterotrichea</taxon>
        <taxon>Heterotrichida</taxon>
        <taxon>Stentoridae</taxon>
        <taxon>Stentor</taxon>
    </lineage>
</organism>
<keyword evidence="2" id="KW-1185">Reference proteome</keyword>
<sequence>MGFRNTKKNESDNKITYLFAINDNGNDCDKEWGTFPVLLSVSKNIIELSIIFAVNSKPGIITGEQLRKSLDFTKRVNKTLNNFSFIYDHKKGFFLFKTSTYALFPPCSNYNLPQILTSEAVNLYTSYAYGLYCLYSEISSNSQIESQNYEISQIKNPPQHSVKSLLSACKQRAKKPLILFSLLSDNDFNTDSQIFKLDSKLLHKEINIIKFLKTDELLNNVFQAGKIFLNNNGIITYPKFIFENNFCIKKLSILLRENPRYYEKLINIGEKLLMGKLSFDFKKFIDNFLVFKGKIYYSFESPLHDLFDNLKNVEINEKSIDLFKYFLQLLEGNLKNNMWNVEDLYLTGIKNDEVQGGVIKDYYGIKIKKESIVLPTKNKHESKSELLDDRIFKLQKNLTAVRYRMNQSYFNEYVCSYLGLIDDTTIAMIDTDQLTIEESVEIKKNNIEEDKRTILSESKEIAKKSIADYLSFEKKIKSRNLRLPSYIPTKVLIRNSQLRLQILNKISENTLFHIIPIKELYMCHNEHNYFYKKDNEDCKYNENYSSRNSFYKNIAYNFISYKEEGTMDQIENIDKEILSILKNCRKELHIE</sequence>
<dbReference type="EMBL" id="MPUH01000069">
    <property type="protein sequence ID" value="OMJ92082.1"/>
    <property type="molecule type" value="Genomic_DNA"/>
</dbReference>